<evidence type="ECO:0000256" key="9">
    <source>
        <dbReference type="ARBA" id="ARBA00022771"/>
    </source>
</evidence>
<dbReference type="Gene3D" id="3.40.1690.20">
    <property type="match status" value="1"/>
</dbReference>
<evidence type="ECO:0000256" key="11">
    <source>
        <dbReference type="ARBA" id="ARBA00022833"/>
    </source>
</evidence>
<dbReference type="Pfam" id="PF01434">
    <property type="entry name" value="Peptidase_M41"/>
    <property type="match status" value="1"/>
</dbReference>
<dbReference type="InterPro" id="IPR027417">
    <property type="entry name" value="P-loop_NTPase"/>
</dbReference>
<evidence type="ECO:0000313" key="23">
    <source>
        <dbReference type="Proteomes" id="UP000054826"/>
    </source>
</evidence>
<protein>
    <submittedName>
        <fullName evidence="22">Paraplegin</fullName>
    </submittedName>
</protein>
<name>A0A0V1KE57_TRIPS</name>
<dbReference type="GO" id="GO:0016887">
    <property type="term" value="F:ATP hydrolysis activity"/>
    <property type="evidence" value="ECO:0007669"/>
    <property type="project" value="InterPro"/>
</dbReference>
<evidence type="ECO:0000256" key="19">
    <source>
        <dbReference type="SAM" id="Phobius"/>
    </source>
</evidence>
<dbReference type="GO" id="GO:0034982">
    <property type="term" value="P:mitochondrial protein processing"/>
    <property type="evidence" value="ECO:0007669"/>
    <property type="project" value="TreeGrafter"/>
</dbReference>
<accession>A0A0V1KE57</accession>
<keyword evidence="6 19" id="KW-0812">Transmembrane</keyword>
<feature type="transmembrane region" description="Helical" evidence="19">
    <location>
        <begin position="597"/>
        <end position="615"/>
    </location>
</feature>
<evidence type="ECO:0000256" key="8">
    <source>
        <dbReference type="ARBA" id="ARBA00022741"/>
    </source>
</evidence>
<proteinExistence type="inferred from homology"/>
<keyword evidence="16 19" id="KW-0472">Membrane</keyword>
<dbReference type="InterPro" id="IPR037219">
    <property type="entry name" value="Peptidase_M41-like"/>
</dbReference>
<dbReference type="EMBL" id="JYDV01000002">
    <property type="protein sequence ID" value="KRZ45563.1"/>
    <property type="molecule type" value="Genomic_DNA"/>
</dbReference>
<dbReference type="InterPro" id="IPR017907">
    <property type="entry name" value="Znf_RING_CS"/>
</dbReference>
<keyword evidence="8" id="KW-0547">Nucleotide-binding</keyword>
<evidence type="ECO:0000256" key="14">
    <source>
        <dbReference type="ARBA" id="ARBA00022989"/>
    </source>
</evidence>
<dbReference type="Gene3D" id="3.40.50.300">
    <property type="entry name" value="P-loop containing nucleotide triphosphate hydrolases"/>
    <property type="match status" value="1"/>
</dbReference>
<evidence type="ECO:0000256" key="2">
    <source>
        <dbReference type="ARBA" id="ARBA00004141"/>
    </source>
</evidence>
<dbReference type="InterPro" id="IPR000642">
    <property type="entry name" value="Peptidase_M41"/>
</dbReference>
<dbReference type="SMART" id="SM00382">
    <property type="entry name" value="AAA"/>
    <property type="match status" value="1"/>
</dbReference>
<keyword evidence="7" id="KW-0479">Metal-binding</keyword>
<evidence type="ECO:0000256" key="6">
    <source>
        <dbReference type="ARBA" id="ARBA00022692"/>
    </source>
</evidence>
<dbReference type="Gene3D" id="1.10.8.60">
    <property type="match status" value="1"/>
</dbReference>
<feature type="compositionally biased region" description="Low complexity" evidence="18">
    <location>
        <begin position="203"/>
        <end position="218"/>
    </location>
</feature>
<comment type="similarity">
    <text evidence="4">In the N-terminal section; belongs to the AAA ATPase family.</text>
</comment>
<dbReference type="InterPro" id="IPR003593">
    <property type="entry name" value="AAA+_ATPase"/>
</dbReference>
<evidence type="ECO:0000256" key="4">
    <source>
        <dbReference type="ARBA" id="ARBA00010550"/>
    </source>
</evidence>
<reference evidence="22 23" key="1">
    <citation type="submission" date="2015-01" db="EMBL/GenBank/DDBJ databases">
        <title>Evolution of Trichinella species and genotypes.</title>
        <authorList>
            <person name="Korhonen P.K."/>
            <person name="Edoardo P."/>
            <person name="Giuseppe L.R."/>
            <person name="Gasser R.B."/>
        </authorList>
    </citation>
    <scope>NUCLEOTIDE SEQUENCE [LARGE SCALE GENOMIC DNA]</scope>
    <source>
        <strain evidence="22">ISS176</strain>
    </source>
</reference>
<dbReference type="CDD" id="cd19501">
    <property type="entry name" value="RecA-like_FtsH"/>
    <property type="match status" value="1"/>
</dbReference>
<comment type="caution">
    <text evidence="22">The sequence shown here is derived from an EMBL/GenBank/DDBJ whole genome shotgun (WGS) entry which is preliminary data.</text>
</comment>
<dbReference type="GO" id="GO:0004176">
    <property type="term" value="F:ATP-dependent peptidase activity"/>
    <property type="evidence" value="ECO:0007669"/>
    <property type="project" value="InterPro"/>
</dbReference>
<keyword evidence="14 19" id="KW-1133">Transmembrane helix</keyword>
<keyword evidence="15" id="KW-0482">Metalloprotease</keyword>
<dbReference type="PROSITE" id="PS50089">
    <property type="entry name" value="ZF_RING_2"/>
    <property type="match status" value="1"/>
</dbReference>
<evidence type="ECO:0000256" key="5">
    <source>
        <dbReference type="ARBA" id="ARBA00022670"/>
    </source>
</evidence>
<keyword evidence="12" id="KW-0067">ATP-binding</keyword>
<dbReference type="GO" id="GO:0008270">
    <property type="term" value="F:zinc ion binding"/>
    <property type="evidence" value="ECO:0007669"/>
    <property type="project" value="UniProtKB-KW"/>
</dbReference>
<dbReference type="GO" id="GO:0005745">
    <property type="term" value="C:m-AAA complex"/>
    <property type="evidence" value="ECO:0007669"/>
    <property type="project" value="TreeGrafter"/>
</dbReference>
<keyword evidence="11" id="KW-0862">Zinc</keyword>
<feature type="non-terminal residue" evidence="22">
    <location>
        <position position="1"/>
    </location>
</feature>
<evidence type="ECO:0000313" key="22">
    <source>
        <dbReference type="EMBL" id="KRZ45563.1"/>
    </source>
</evidence>
<dbReference type="Pfam" id="PF13923">
    <property type="entry name" value="zf-C3HC4_2"/>
    <property type="match status" value="1"/>
</dbReference>
<feature type="chain" id="PRO_5013357293" evidence="20">
    <location>
        <begin position="16"/>
        <end position="1303"/>
    </location>
</feature>
<dbReference type="PANTHER" id="PTHR43655">
    <property type="entry name" value="ATP-DEPENDENT PROTEASE"/>
    <property type="match status" value="1"/>
</dbReference>
<dbReference type="Pfam" id="PF17862">
    <property type="entry name" value="AAA_lid_3"/>
    <property type="match status" value="1"/>
</dbReference>
<dbReference type="PROSITE" id="PS00518">
    <property type="entry name" value="ZF_RING_1"/>
    <property type="match status" value="1"/>
</dbReference>
<keyword evidence="9 17" id="KW-0863">Zinc-finger</keyword>
<feature type="signal peptide" evidence="20">
    <location>
        <begin position="1"/>
        <end position="15"/>
    </location>
</feature>
<dbReference type="InterPro" id="IPR003959">
    <property type="entry name" value="ATPase_AAA_core"/>
</dbReference>
<comment type="subcellular location">
    <subcellularLocation>
        <location evidence="2">Membrane</location>
        <topology evidence="2">Multi-pass membrane protein</topology>
    </subcellularLocation>
</comment>
<dbReference type="InterPro" id="IPR013083">
    <property type="entry name" value="Znf_RING/FYVE/PHD"/>
</dbReference>
<sequence length="1303" mass="150029">LLLFLFPFSIMSTISDDSEKNSKTTNSTGKVWQMTAYERQRVRHDPITDDSVLSLSPRSLSSELMCPICLDMLKNTMTTKECLHRFCQDCITTALRSGNKECPTCRCKLVSKRSLRPDPNFDGIITKIYPSREEYDAMEAEAFDKMKKHHSTISLQRSIQEGMKFQSQLRRLNRFACMMDERERRRKRKEAEITAANPKQKSNSENSSESPRASSSTSDRQFGFLIKPHPNMIFSKSFPSFLTEPRYLTSSVLVSIDHVIDYLAMRIRFDYEGSKNCTVVDQKLLDFLDRLATFDETKGCPVPCQLFIMSENSEMIRVDNEHSSIEMLSRKHCAENKPIELYFSYPDLFSEDKPSSSSAETSVMQMLMVFTEFHLTYMRKAFLFLLPFLINRNKLFLPSMSSIISFRQHSFQKSVIRLLRRFYVPYLLHPVGHHRCLSLQFFTRFAAVRCFHKSAKFYQRNQSENPNDSNEKSKPPKNNLLSFILAVLYAFTFAICFKFWSNLKNENIYLIPWNMFVYEMLAKGEVEEVIVVPDSNIVTIRLYANAVIRDRVATRQIYHMRVSEIHNFEENLRKAEESLGITPESAVSVIYYRSSTWPIVLFSTVFFFLLMRAFFRMGRGGKATKFPVISFYDSFRKARFRIVRPFVSSAVPKIHFNDVIGLSEAKVEVKEFVDYLKRPAAYTRLGAKLPKGALLLGPPGCGKTLLAKAVSAEASVPFLAVNGTEFVEIIGGLGAARVRDLFKEAKRQMPCIIYIDEIDAIGRARRGDVNSPRAYQSSEEEQTLNQLLVEMDGMDTTKGIIILASTNRPDILDRALLRRGRFDRHILIDLPTAKERAEIFEYYLKKIKLSTKINVQSYLSDRTPGFSGADIKNVCNEAAIRAATLGKAGVELCDIEYALERAIIGSEKKNSVMTLVEKERVAYHESGHALVGWLLKYTKPLLKLSIIPRTKNVTGMGFSQHAESEKHLLTRDELMDRMCMALGGRAAENIVFGQVSSGAEDDLKKVTRTAYAMIKVFGMHEKIGPLSFGRVSEEREDDFQRKPYSKKLQAMMDKEAAFLVGQINKKAEIILRNNREKLDLIAKKLLRCETLVYDDLVELIGEPPHGRKGGSLNEIQLPDNVMIETESDKDDFLIWKIKQLWKQNFTNEICRMNHRRRRLCLPKCFDDDSRPSVCFSTLLNRKCKVSKARLIMSVEFMQARHFINFTLHNVRQKQISNCIFIFIISTFDKTTSPDHINNTIIKLLETSVRFIILRCVINKFRKREYRNIEKEEILSGKKSFLNFQQLQNVSKVNKMHIPIVVFY</sequence>
<evidence type="ECO:0000256" key="16">
    <source>
        <dbReference type="ARBA" id="ARBA00023136"/>
    </source>
</evidence>
<evidence type="ECO:0000256" key="7">
    <source>
        <dbReference type="ARBA" id="ARBA00022723"/>
    </source>
</evidence>
<dbReference type="FunFam" id="1.10.8.60:FF:000001">
    <property type="entry name" value="ATP-dependent zinc metalloprotease FtsH"/>
    <property type="match status" value="1"/>
</dbReference>
<organism evidence="22 23">
    <name type="scientific">Trichinella pseudospiralis</name>
    <name type="common">Parasitic roundworm</name>
    <dbReference type="NCBI Taxonomy" id="6337"/>
    <lineage>
        <taxon>Eukaryota</taxon>
        <taxon>Metazoa</taxon>
        <taxon>Ecdysozoa</taxon>
        <taxon>Nematoda</taxon>
        <taxon>Enoplea</taxon>
        <taxon>Dorylaimia</taxon>
        <taxon>Trichinellida</taxon>
        <taxon>Trichinellidae</taxon>
        <taxon>Trichinella</taxon>
    </lineage>
</organism>
<comment type="similarity">
    <text evidence="3">In the C-terminal section; belongs to the peptidase M41 family.</text>
</comment>
<feature type="region of interest" description="Disordered" evidence="18">
    <location>
        <begin position="186"/>
        <end position="219"/>
    </location>
</feature>
<feature type="transmembrane region" description="Helical" evidence="19">
    <location>
        <begin position="480"/>
        <end position="500"/>
    </location>
</feature>
<evidence type="ECO:0000256" key="13">
    <source>
        <dbReference type="ARBA" id="ARBA00022946"/>
    </source>
</evidence>
<evidence type="ECO:0000256" key="1">
    <source>
        <dbReference type="ARBA" id="ARBA00001947"/>
    </source>
</evidence>
<evidence type="ECO:0000256" key="18">
    <source>
        <dbReference type="SAM" id="MobiDB-lite"/>
    </source>
</evidence>
<dbReference type="InterPro" id="IPR050928">
    <property type="entry name" value="ATP-dep_Zn_Metalloprotease"/>
</dbReference>
<comment type="cofactor">
    <cofactor evidence="1">
        <name>Zn(2+)</name>
        <dbReference type="ChEBI" id="CHEBI:29105"/>
    </cofactor>
</comment>
<keyword evidence="5" id="KW-0645">Protease</keyword>
<dbReference type="InterPro" id="IPR001841">
    <property type="entry name" value="Znf_RING"/>
</dbReference>
<feature type="domain" description="RING-type" evidence="21">
    <location>
        <begin position="66"/>
        <end position="106"/>
    </location>
</feature>
<keyword evidence="10" id="KW-0378">Hydrolase</keyword>
<dbReference type="GO" id="GO:0004222">
    <property type="term" value="F:metalloendopeptidase activity"/>
    <property type="evidence" value="ECO:0007669"/>
    <property type="project" value="InterPro"/>
</dbReference>
<dbReference type="Gene3D" id="1.20.58.760">
    <property type="entry name" value="Peptidase M41"/>
    <property type="match status" value="1"/>
</dbReference>
<evidence type="ECO:0000259" key="21">
    <source>
        <dbReference type="PROSITE" id="PS50089"/>
    </source>
</evidence>
<dbReference type="SUPFAM" id="SSF140990">
    <property type="entry name" value="FtsH protease domain-like"/>
    <property type="match status" value="1"/>
</dbReference>
<dbReference type="Gene3D" id="3.10.20.90">
    <property type="entry name" value="Phosphatidylinositol 3-kinase Catalytic Subunit, Chain A, domain 1"/>
    <property type="match status" value="1"/>
</dbReference>
<dbReference type="SMART" id="SM00184">
    <property type="entry name" value="RING"/>
    <property type="match status" value="1"/>
</dbReference>
<dbReference type="FunFam" id="3.40.50.300:FF:000277">
    <property type="entry name" value="ATP-dependent zinc metalloprotease FtsH"/>
    <property type="match status" value="1"/>
</dbReference>
<gene>
    <name evidence="22" type="primary">SPG7</name>
    <name evidence="22" type="ORF">T4C_653</name>
</gene>
<dbReference type="Pfam" id="PF00004">
    <property type="entry name" value="AAA"/>
    <property type="match status" value="1"/>
</dbReference>
<evidence type="ECO:0000256" key="3">
    <source>
        <dbReference type="ARBA" id="ARBA00010044"/>
    </source>
</evidence>
<dbReference type="Proteomes" id="UP000054826">
    <property type="component" value="Unassembled WGS sequence"/>
</dbReference>
<keyword evidence="13" id="KW-0809">Transit peptide</keyword>
<evidence type="ECO:0000256" key="17">
    <source>
        <dbReference type="PROSITE-ProRule" id="PRU00175"/>
    </source>
</evidence>
<dbReference type="SUPFAM" id="SSF57850">
    <property type="entry name" value="RING/U-box"/>
    <property type="match status" value="1"/>
</dbReference>
<evidence type="ECO:0000256" key="10">
    <source>
        <dbReference type="ARBA" id="ARBA00022801"/>
    </source>
</evidence>
<dbReference type="GO" id="GO:0005524">
    <property type="term" value="F:ATP binding"/>
    <property type="evidence" value="ECO:0007669"/>
    <property type="project" value="UniProtKB-KW"/>
</dbReference>
<evidence type="ECO:0000256" key="12">
    <source>
        <dbReference type="ARBA" id="ARBA00022840"/>
    </source>
</evidence>
<dbReference type="Gene3D" id="3.30.40.10">
    <property type="entry name" value="Zinc/RING finger domain, C3HC4 (zinc finger)"/>
    <property type="match status" value="1"/>
</dbReference>
<keyword evidence="20" id="KW-0732">Signal</keyword>
<evidence type="ECO:0000256" key="15">
    <source>
        <dbReference type="ARBA" id="ARBA00023049"/>
    </source>
</evidence>
<dbReference type="SUPFAM" id="SSF52540">
    <property type="entry name" value="P-loop containing nucleoside triphosphate hydrolases"/>
    <property type="match status" value="1"/>
</dbReference>
<evidence type="ECO:0000256" key="20">
    <source>
        <dbReference type="SAM" id="SignalP"/>
    </source>
</evidence>
<dbReference type="InterPro" id="IPR041569">
    <property type="entry name" value="AAA_lid_3"/>
</dbReference>
<dbReference type="PANTHER" id="PTHR43655:SF8">
    <property type="entry name" value="PARAPLEGIN"/>
    <property type="match status" value="1"/>
</dbReference>